<accession>A0ABP0BXT5</accession>
<proteinExistence type="predicted"/>
<dbReference type="EMBL" id="CAWUHB010000029">
    <property type="protein sequence ID" value="CAK7224191.1"/>
    <property type="molecule type" value="Genomic_DNA"/>
</dbReference>
<reference evidence="3 4" key="1">
    <citation type="submission" date="2024-01" db="EMBL/GenBank/DDBJ databases">
        <authorList>
            <person name="Allen C."/>
            <person name="Tagirdzhanova G."/>
        </authorList>
    </citation>
    <scope>NUCLEOTIDE SEQUENCE [LARGE SCALE GENOMIC DNA]</scope>
</reference>
<organism evidence="3 4">
    <name type="scientific">Sporothrix curviconia</name>
    <dbReference type="NCBI Taxonomy" id="1260050"/>
    <lineage>
        <taxon>Eukaryota</taxon>
        <taxon>Fungi</taxon>
        <taxon>Dikarya</taxon>
        <taxon>Ascomycota</taxon>
        <taxon>Pezizomycotina</taxon>
        <taxon>Sordariomycetes</taxon>
        <taxon>Sordariomycetidae</taxon>
        <taxon>Ophiostomatales</taxon>
        <taxon>Ophiostomataceae</taxon>
        <taxon>Sporothrix</taxon>
    </lineage>
</organism>
<gene>
    <name evidence="3" type="ORF">SCUCBS95973_005436</name>
</gene>
<evidence type="ECO:0000313" key="3">
    <source>
        <dbReference type="EMBL" id="CAK7224191.1"/>
    </source>
</evidence>
<protein>
    <recommendedName>
        <fullName evidence="2">SGNH hydrolase-type esterase domain-containing protein</fullName>
    </recommendedName>
</protein>
<dbReference type="SUPFAM" id="SSF52266">
    <property type="entry name" value="SGNH hydrolase"/>
    <property type="match status" value="1"/>
</dbReference>
<evidence type="ECO:0000256" key="1">
    <source>
        <dbReference type="SAM" id="MobiDB-lite"/>
    </source>
</evidence>
<dbReference type="InterPro" id="IPR053140">
    <property type="entry name" value="GDSL_Rv0518-like"/>
</dbReference>
<dbReference type="InterPro" id="IPR013830">
    <property type="entry name" value="SGNH_hydro"/>
</dbReference>
<feature type="region of interest" description="Disordered" evidence="1">
    <location>
        <begin position="103"/>
        <end position="125"/>
    </location>
</feature>
<feature type="compositionally biased region" description="Basic and acidic residues" evidence="1">
    <location>
        <begin position="59"/>
        <end position="80"/>
    </location>
</feature>
<dbReference type="CDD" id="cd01830">
    <property type="entry name" value="XynE_like"/>
    <property type="match status" value="1"/>
</dbReference>
<dbReference type="PANTHER" id="PTHR43784">
    <property type="entry name" value="GDSL-LIKE LIPASE/ACYLHYDROLASE, PUTATIVE (AFU_ORTHOLOGUE AFUA_2G00820)-RELATED"/>
    <property type="match status" value="1"/>
</dbReference>
<evidence type="ECO:0000313" key="4">
    <source>
        <dbReference type="Proteomes" id="UP001642405"/>
    </source>
</evidence>
<comment type="caution">
    <text evidence="3">The sequence shown here is derived from an EMBL/GenBank/DDBJ whole genome shotgun (WGS) entry which is preliminary data.</text>
</comment>
<dbReference type="InterPro" id="IPR036514">
    <property type="entry name" value="SGNH_hydro_sf"/>
</dbReference>
<name>A0ABP0BXT5_9PEZI</name>
<evidence type="ECO:0000259" key="2">
    <source>
        <dbReference type="Pfam" id="PF13472"/>
    </source>
</evidence>
<dbReference type="PANTHER" id="PTHR43784:SF2">
    <property type="entry name" value="GDSL-LIKE LIPASE_ACYLHYDROLASE, PUTATIVE (AFU_ORTHOLOGUE AFUA_2G00820)-RELATED"/>
    <property type="match status" value="1"/>
</dbReference>
<keyword evidence="4" id="KW-1185">Reference proteome</keyword>
<feature type="region of interest" description="Disordered" evidence="1">
    <location>
        <begin position="54"/>
        <end position="82"/>
    </location>
</feature>
<dbReference type="Proteomes" id="UP001642405">
    <property type="component" value="Unassembled WGS sequence"/>
</dbReference>
<dbReference type="Gene3D" id="3.40.50.1110">
    <property type="entry name" value="SGNH hydrolase"/>
    <property type="match status" value="1"/>
</dbReference>
<sequence length="450" mass="48122">MSIDNDNTGDSGCWTTVWTAMPQVAWAEADHLPPARFARFRGATLRQTVRLCRVSSEAKPSEDKRDKSDSSEVEPSEDKKTRRIRLRFTNSFGTSELCITRATVAIPQRPPGNGDDDNDNDDTAHISGSRFVDPATLRPVLFSGQPSATVPPGGLLLSDPVSISSLPADTPDLSISLYLAEGLLTPPITTHPGSRTQSWLCVSNQTASCSLRDGRGLCSVLHWYFLAGVEEWTAEPQQTIVLLGDSITDGRCSTNNGNDRWPDLLRARLQASGSLPMGTSVTLLNQAAGGNCLLRDGSGGPALLARFDRDVLAQPGVTGVLVCGGINDIGTATDHDTPLVVRGLIATYEAVRERSTTAGLTALFATITPFGGPGQVYASAPAREAARQAVNAWIRSTQAGRVVDFDAMLRDPDEPARLLPAYDSRDHLHPNVAGFQAMADGFPVEMLGLC</sequence>
<feature type="domain" description="SGNH hydrolase-type esterase" evidence="2">
    <location>
        <begin position="242"/>
        <end position="437"/>
    </location>
</feature>
<dbReference type="Pfam" id="PF13472">
    <property type="entry name" value="Lipase_GDSL_2"/>
    <property type="match status" value="1"/>
</dbReference>